<dbReference type="PANTHER" id="PTHR43355">
    <property type="entry name" value="FLAVIN REDUCTASE (NADPH)"/>
    <property type="match status" value="1"/>
</dbReference>
<keyword evidence="3" id="KW-1185">Reference proteome</keyword>
<dbReference type="Gene3D" id="3.40.50.720">
    <property type="entry name" value="NAD(P)-binding Rossmann-like Domain"/>
    <property type="match status" value="1"/>
</dbReference>
<dbReference type="InterPro" id="IPR016040">
    <property type="entry name" value="NAD(P)-bd_dom"/>
</dbReference>
<comment type="caution">
    <text evidence="2">The sequence shown here is derived from an EMBL/GenBank/DDBJ whole genome shotgun (WGS) entry which is preliminary data.</text>
</comment>
<dbReference type="Pfam" id="PF13460">
    <property type="entry name" value="NAD_binding_10"/>
    <property type="match status" value="1"/>
</dbReference>
<dbReference type="Proteomes" id="UP001500866">
    <property type="component" value="Unassembled WGS sequence"/>
</dbReference>
<evidence type="ECO:0000313" key="2">
    <source>
        <dbReference type="EMBL" id="GAA0603208.1"/>
    </source>
</evidence>
<organism evidence="2 3">
    <name type="scientific">Virgibacillus siamensis</name>
    <dbReference type="NCBI Taxonomy" id="480071"/>
    <lineage>
        <taxon>Bacteria</taxon>
        <taxon>Bacillati</taxon>
        <taxon>Bacillota</taxon>
        <taxon>Bacilli</taxon>
        <taxon>Bacillales</taxon>
        <taxon>Bacillaceae</taxon>
        <taxon>Virgibacillus</taxon>
    </lineage>
</organism>
<proteinExistence type="predicted"/>
<dbReference type="SUPFAM" id="SSF51735">
    <property type="entry name" value="NAD(P)-binding Rossmann-fold domains"/>
    <property type="match status" value="1"/>
</dbReference>
<dbReference type="RefSeq" id="WP_343812664.1">
    <property type="nucleotide sequence ID" value="NZ_BAAADS010000014.1"/>
</dbReference>
<accession>A0ABP3RAT8</accession>
<dbReference type="PANTHER" id="PTHR43355:SF2">
    <property type="entry name" value="FLAVIN REDUCTASE (NADPH)"/>
    <property type="match status" value="1"/>
</dbReference>
<sequence>MTRLLLLGATGRTGTRILRQLLAYHDNIQVTAALRNSDDMPRLPETKRSFQTTVVDIENMDSLRKATSGADIIVNTIRIPGETPPTALVELDKRIRETVGNMRGRLIITVGGAGTFHMHNGKQLWQDPLFPKRSLPRGVAQAKLRDYLEDIPQGSWAYLMPPPVYDPTGPRTGYYHEWDPSYDESDFLNSCISYEDFATAACDAIREQWTGVHFIVGQESSN</sequence>
<evidence type="ECO:0000259" key="1">
    <source>
        <dbReference type="Pfam" id="PF13460"/>
    </source>
</evidence>
<reference evidence="3" key="1">
    <citation type="journal article" date="2019" name="Int. J. Syst. Evol. Microbiol.">
        <title>The Global Catalogue of Microorganisms (GCM) 10K type strain sequencing project: providing services to taxonomists for standard genome sequencing and annotation.</title>
        <authorList>
            <consortium name="The Broad Institute Genomics Platform"/>
            <consortium name="The Broad Institute Genome Sequencing Center for Infectious Disease"/>
            <person name="Wu L."/>
            <person name="Ma J."/>
        </authorList>
    </citation>
    <scope>NUCLEOTIDE SEQUENCE [LARGE SCALE GENOMIC DNA]</scope>
    <source>
        <strain evidence="3">JCM 15395</strain>
    </source>
</reference>
<protein>
    <submittedName>
        <fullName evidence="2">NAD(P)H-binding protein</fullName>
    </submittedName>
</protein>
<gene>
    <name evidence="2" type="ORF">GCM10009001_20230</name>
</gene>
<dbReference type="InterPro" id="IPR036291">
    <property type="entry name" value="NAD(P)-bd_dom_sf"/>
</dbReference>
<evidence type="ECO:0000313" key="3">
    <source>
        <dbReference type="Proteomes" id="UP001500866"/>
    </source>
</evidence>
<dbReference type="EMBL" id="BAAADS010000014">
    <property type="protein sequence ID" value="GAA0603208.1"/>
    <property type="molecule type" value="Genomic_DNA"/>
</dbReference>
<dbReference type="InterPro" id="IPR051606">
    <property type="entry name" value="Polyketide_Oxido-like"/>
</dbReference>
<feature type="domain" description="NAD(P)-binding" evidence="1">
    <location>
        <begin position="8"/>
        <end position="207"/>
    </location>
</feature>
<name>A0ABP3RAT8_9BACI</name>